<evidence type="ECO:0000313" key="2">
    <source>
        <dbReference type="Proteomes" id="UP000324222"/>
    </source>
</evidence>
<dbReference type="AlphaFoldDB" id="A0A5B7JH46"/>
<keyword evidence="2" id="KW-1185">Reference proteome</keyword>
<protein>
    <submittedName>
        <fullName evidence="1">Uncharacterized protein</fullName>
    </submittedName>
</protein>
<evidence type="ECO:0000313" key="1">
    <source>
        <dbReference type="EMBL" id="MPC94249.1"/>
    </source>
</evidence>
<accession>A0A5B7JH46</accession>
<organism evidence="1 2">
    <name type="scientific">Portunus trituberculatus</name>
    <name type="common">Swimming crab</name>
    <name type="synonym">Neptunus trituberculatus</name>
    <dbReference type="NCBI Taxonomy" id="210409"/>
    <lineage>
        <taxon>Eukaryota</taxon>
        <taxon>Metazoa</taxon>
        <taxon>Ecdysozoa</taxon>
        <taxon>Arthropoda</taxon>
        <taxon>Crustacea</taxon>
        <taxon>Multicrustacea</taxon>
        <taxon>Malacostraca</taxon>
        <taxon>Eumalacostraca</taxon>
        <taxon>Eucarida</taxon>
        <taxon>Decapoda</taxon>
        <taxon>Pleocyemata</taxon>
        <taxon>Brachyura</taxon>
        <taxon>Eubrachyura</taxon>
        <taxon>Portunoidea</taxon>
        <taxon>Portunidae</taxon>
        <taxon>Portuninae</taxon>
        <taxon>Portunus</taxon>
    </lineage>
</organism>
<reference evidence="1 2" key="1">
    <citation type="submission" date="2019-05" db="EMBL/GenBank/DDBJ databases">
        <title>Another draft genome of Portunus trituberculatus and its Hox gene families provides insights of decapod evolution.</title>
        <authorList>
            <person name="Jeong J.-H."/>
            <person name="Song I."/>
            <person name="Kim S."/>
            <person name="Choi T."/>
            <person name="Kim D."/>
            <person name="Ryu S."/>
            <person name="Kim W."/>
        </authorList>
    </citation>
    <scope>NUCLEOTIDE SEQUENCE [LARGE SCALE GENOMIC DNA]</scope>
    <source>
        <tissue evidence="1">Muscle</tissue>
    </source>
</reference>
<name>A0A5B7JH46_PORTR</name>
<comment type="caution">
    <text evidence="1">The sequence shown here is derived from an EMBL/GenBank/DDBJ whole genome shotgun (WGS) entry which is preliminary data.</text>
</comment>
<gene>
    <name evidence="1" type="ORF">E2C01_089411</name>
</gene>
<dbReference type="Proteomes" id="UP000324222">
    <property type="component" value="Unassembled WGS sequence"/>
</dbReference>
<proteinExistence type="predicted"/>
<sequence length="68" mass="7191">MINGKVLKYWKPSEFLLGYSGMREFKSWAAGSSGGGGSGGGIGESCIEMKEGDATIFTGGCSRAQHRR</sequence>
<dbReference type="EMBL" id="VSRR010097804">
    <property type="protein sequence ID" value="MPC94249.1"/>
    <property type="molecule type" value="Genomic_DNA"/>
</dbReference>